<dbReference type="InterPro" id="IPR001584">
    <property type="entry name" value="Integrase_cat-core"/>
</dbReference>
<name>A0ABT7UGM8_9FIRM</name>
<dbReference type="PANTHER" id="PTHR35004">
    <property type="entry name" value="TRANSPOSASE RV3428C-RELATED"/>
    <property type="match status" value="1"/>
</dbReference>
<proteinExistence type="predicted"/>
<keyword evidence="3" id="KW-1185">Reference proteome</keyword>
<reference evidence="2 3" key="3">
    <citation type="submission" date="2023-06" db="EMBL/GenBank/DDBJ databases">
        <authorList>
            <person name="Zeman M."/>
            <person name="Kubasova T."/>
            <person name="Jahodarova E."/>
            <person name="Nykrynova M."/>
            <person name="Rychlik I."/>
        </authorList>
    </citation>
    <scope>NUCLEOTIDE SEQUENCE [LARGE SCALE GENOMIC DNA]</scope>
    <source>
        <strain evidence="2 3">ET39</strain>
    </source>
</reference>
<dbReference type="PANTHER" id="PTHR35004:SF7">
    <property type="entry name" value="INTEGRASE PROTEIN"/>
    <property type="match status" value="1"/>
</dbReference>
<organism evidence="2 3">
    <name type="scientific">Amedibacillus dolichus</name>
    <dbReference type="NCBI Taxonomy" id="31971"/>
    <lineage>
        <taxon>Bacteria</taxon>
        <taxon>Bacillati</taxon>
        <taxon>Bacillota</taxon>
        <taxon>Erysipelotrichia</taxon>
        <taxon>Erysipelotrichales</taxon>
        <taxon>Erysipelotrichaceae</taxon>
        <taxon>Amedibacillus</taxon>
    </lineage>
</organism>
<dbReference type="InterPro" id="IPR012337">
    <property type="entry name" value="RNaseH-like_sf"/>
</dbReference>
<dbReference type="PROSITE" id="PS50994">
    <property type="entry name" value="INTEGRASE"/>
    <property type="match status" value="1"/>
</dbReference>
<reference evidence="2 3" key="1">
    <citation type="submission" date="2023-06" db="EMBL/GenBank/DDBJ databases">
        <title>Identification and characterization of horizontal gene transfer across gut microbiota members of farm animals based on homology search.</title>
        <authorList>
            <person name="Schwarzerova J."/>
            <person name="Nykrynova M."/>
            <person name="Jureckova K."/>
            <person name="Cejkova D."/>
            <person name="Rychlik I."/>
        </authorList>
    </citation>
    <scope>NUCLEOTIDE SEQUENCE [LARGE SCALE GENOMIC DNA]</scope>
    <source>
        <strain evidence="2 3">ET39</strain>
    </source>
</reference>
<sequence>MKGSRLYQYTAIDEATRLRYLAFYEEHSTFSSTKFLMECIRFFPFRIQCVQTDNGSEFTNRLRSEKKTLFEEALKANGIDYHPIRPAMPRHNGKVERSHREDQKRLYDKTTFYSLQDANTQLKKYLKKSNNRPMRPLGYLSPNDMISILLNV</sequence>
<evidence type="ECO:0000313" key="3">
    <source>
        <dbReference type="Proteomes" id="UP001529340"/>
    </source>
</evidence>
<dbReference type="Pfam" id="PF13683">
    <property type="entry name" value="rve_3"/>
    <property type="match status" value="1"/>
</dbReference>
<comment type="caution">
    <text evidence="2">The sequence shown here is derived from an EMBL/GenBank/DDBJ whole genome shotgun (WGS) entry which is preliminary data.</text>
</comment>
<evidence type="ECO:0000313" key="2">
    <source>
        <dbReference type="EMBL" id="MDM8158158.1"/>
    </source>
</evidence>
<reference evidence="3" key="2">
    <citation type="submission" date="2023-06" db="EMBL/GenBank/DDBJ databases">
        <title>Identification and characterization of horizontal gene transfer across gut microbiota members of farm animals based on homology search.</title>
        <authorList>
            <person name="Zeman M."/>
            <person name="Kubasova T."/>
            <person name="Jahodarova E."/>
            <person name="Nykrynova M."/>
            <person name="Rychlik I."/>
        </authorList>
    </citation>
    <scope>NUCLEOTIDE SEQUENCE [LARGE SCALE GENOMIC DNA]</scope>
    <source>
        <strain evidence="3">ET39</strain>
    </source>
</reference>
<dbReference type="SUPFAM" id="SSF53098">
    <property type="entry name" value="Ribonuclease H-like"/>
    <property type="match status" value="1"/>
</dbReference>
<dbReference type="Proteomes" id="UP001529340">
    <property type="component" value="Unassembled WGS sequence"/>
</dbReference>
<dbReference type="InterPro" id="IPR036397">
    <property type="entry name" value="RNaseH_sf"/>
</dbReference>
<dbReference type="EMBL" id="JAUDCG010000107">
    <property type="protein sequence ID" value="MDM8158158.1"/>
    <property type="molecule type" value="Genomic_DNA"/>
</dbReference>
<gene>
    <name evidence="2" type="ORF">QUV96_11030</name>
</gene>
<protein>
    <submittedName>
        <fullName evidence="2">Integrase core domain-containing protein</fullName>
    </submittedName>
</protein>
<accession>A0ABT7UGM8</accession>
<evidence type="ECO:0000259" key="1">
    <source>
        <dbReference type="PROSITE" id="PS50994"/>
    </source>
</evidence>
<feature type="domain" description="Integrase catalytic" evidence="1">
    <location>
        <begin position="1"/>
        <end position="150"/>
    </location>
</feature>
<dbReference type="Gene3D" id="3.30.420.10">
    <property type="entry name" value="Ribonuclease H-like superfamily/Ribonuclease H"/>
    <property type="match status" value="1"/>
</dbReference>